<reference evidence="16" key="1">
    <citation type="submission" date="2025-08" db="UniProtKB">
        <authorList>
            <consortium name="RefSeq"/>
        </authorList>
    </citation>
    <scope>IDENTIFICATION</scope>
    <source>
        <tissue evidence="16">Whole organism</tissue>
    </source>
</reference>
<dbReference type="CTD" id="2733"/>
<evidence type="ECO:0000256" key="10">
    <source>
        <dbReference type="ARBA" id="ARBA00026227"/>
    </source>
</evidence>
<keyword evidence="8" id="KW-0539">Nucleus</keyword>
<evidence type="ECO:0000256" key="7">
    <source>
        <dbReference type="ARBA" id="ARBA00023132"/>
    </source>
</evidence>
<evidence type="ECO:0000256" key="5">
    <source>
        <dbReference type="ARBA" id="ARBA00022927"/>
    </source>
</evidence>
<keyword evidence="14" id="KW-0812">Transmembrane</keyword>
<comment type="function">
    <text evidence="9">Required for the export of mRNAs containing poly(A) tails from the nucleus into the cytoplasm. May be involved in the terminal step of the mRNA transport through the nuclear pore complex (NPC).</text>
</comment>
<dbReference type="GO" id="GO:0031369">
    <property type="term" value="F:translation initiation factor binding"/>
    <property type="evidence" value="ECO:0007669"/>
    <property type="project" value="TreeGrafter"/>
</dbReference>
<evidence type="ECO:0000256" key="12">
    <source>
        <dbReference type="ARBA" id="ARBA00030897"/>
    </source>
</evidence>
<accession>A0A8B7NPJ1</accession>
<sequence>MWRDELEESDSEVEDNEEEEETIAAKHDGHEAEVFTNKLESLVARMQIDMSLSAVLTRIQVYHAAYVSRVAAIHTQTMAELQRCRDLQLQQETLQEKEGLPKHEEVEGVLKKYAEKILSQQAAAADLRKEELLQRLQEQQQQQQEQQQLLEQQQQEQERATMVAELRESYAQFSDALDTVLAEITECGDVALPEDTTEALNATLQLGSEALSGDADAEALQQSTARLTDGLAVLSHIREVIQTHRNSSRRDEQESEAAATLVSLAGDVPQATAELSCAKRRLEELTATHSSVMRLSGEFLATEDTELRGKLSYALSVVNKFHNDSDASNREKLHTLVSLLTGQRCAAGAQHVQVADPHSPVAMFVKEQLSSKLIALAHDKQVSSQAVYASLIVRLGSFDPLLLDLCVYQLYRTCPYLVPQVPQREEYETVEEYHRALGYRHKDGGEREALDSYLKRMGAASQLFGRLVCLDGDKPPTGQNTSTEQNLWSLGPQLGWRWLSRMLLCPVQSAVTCAVLHGFLSVAGALMVKVYGRQMHKMMDHFIERLLPLAEQTTREGGEADLASLKSLMTNYSHTRTFQPPPEGYRALL</sequence>
<dbReference type="Proteomes" id="UP000694843">
    <property type="component" value="Unplaced"/>
</dbReference>
<dbReference type="GeneID" id="108672447"/>
<evidence type="ECO:0000256" key="4">
    <source>
        <dbReference type="ARBA" id="ARBA00022816"/>
    </source>
</evidence>
<keyword evidence="3" id="KW-0813">Transport</keyword>
<dbReference type="OMA" id="AYMYKES"/>
<organism evidence="15 16">
    <name type="scientific">Hyalella azteca</name>
    <name type="common">Amphipod</name>
    <dbReference type="NCBI Taxonomy" id="294128"/>
    <lineage>
        <taxon>Eukaryota</taxon>
        <taxon>Metazoa</taxon>
        <taxon>Ecdysozoa</taxon>
        <taxon>Arthropoda</taxon>
        <taxon>Crustacea</taxon>
        <taxon>Multicrustacea</taxon>
        <taxon>Malacostraca</taxon>
        <taxon>Eumalacostraca</taxon>
        <taxon>Peracarida</taxon>
        <taxon>Amphipoda</taxon>
        <taxon>Senticaudata</taxon>
        <taxon>Talitrida</taxon>
        <taxon>Talitroidea</taxon>
        <taxon>Hyalellidae</taxon>
        <taxon>Hyalella</taxon>
    </lineage>
</organism>
<dbReference type="GO" id="GO:0005543">
    <property type="term" value="F:phospholipid binding"/>
    <property type="evidence" value="ECO:0007669"/>
    <property type="project" value="TreeGrafter"/>
</dbReference>
<keyword evidence="14" id="KW-1133">Transmembrane helix</keyword>
<evidence type="ECO:0000256" key="14">
    <source>
        <dbReference type="SAM" id="Phobius"/>
    </source>
</evidence>
<keyword evidence="5" id="KW-0653">Protein transport</keyword>
<evidence type="ECO:0000256" key="8">
    <source>
        <dbReference type="ARBA" id="ARBA00023242"/>
    </source>
</evidence>
<keyword evidence="7" id="KW-0906">Nuclear pore complex</keyword>
<dbReference type="GO" id="GO:0000822">
    <property type="term" value="F:inositol hexakisphosphate binding"/>
    <property type="evidence" value="ECO:0007669"/>
    <property type="project" value="TreeGrafter"/>
</dbReference>
<evidence type="ECO:0000256" key="1">
    <source>
        <dbReference type="ARBA" id="ARBA00004567"/>
    </source>
</evidence>
<protein>
    <recommendedName>
        <fullName evidence="10">mRNA export factor GLE1</fullName>
    </recommendedName>
    <alternativeName>
        <fullName evidence="12">GLE1 RNA export mediator</fullName>
    </alternativeName>
    <alternativeName>
        <fullName evidence="11">Nucleoporin GLE1</fullName>
    </alternativeName>
</protein>
<dbReference type="PANTHER" id="PTHR12960:SF0">
    <property type="entry name" value="MRNA EXPORT FACTOR GLE1"/>
    <property type="match status" value="1"/>
</dbReference>
<evidence type="ECO:0000313" key="16">
    <source>
        <dbReference type="RefSeq" id="XP_018015603.1"/>
    </source>
</evidence>
<evidence type="ECO:0000256" key="9">
    <source>
        <dbReference type="ARBA" id="ARBA00024680"/>
    </source>
</evidence>
<keyword evidence="14" id="KW-0472">Membrane</keyword>
<comment type="subcellular location">
    <subcellularLocation>
        <location evidence="1">Nucleus</location>
        <location evidence="1">Nuclear pore complex</location>
    </subcellularLocation>
</comment>
<dbReference type="OrthoDB" id="6363846at2759"/>
<evidence type="ECO:0000256" key="2">
    <source>
        <dbReference type="ARBA" id="ARBA00011056"/>
    </source>
</evidence>
<gene>
    <name evidence="16" type="primary">LOC108672447</name>
</gene>
<dbReference type="Gene3D" id="1.25.40.510">
    <property type="entry name" value="GLE1-like"/>
    <property type="match status" value="1"/>
</dbReference>
<dbReference type="PANTHER" id="PTHR12960">
    <property type="entry name" value="GLE-1-RELATED"/>
    <property type="match status" value="1"/>
</dbReference>
<dbReference type="RefSeq" id="XP_018015603.1">
    <property type="nucleotide sequence ID" value="XM_018160114.2"/>
</dbReference>
<evidence type="ECO:0000256" key="6">
    <source>
        <dbReference type="ARBA" id="ARBA00023010"/>
    </source>
</evidence>
<keyword evidence="4" id="KW-0509">mRNA transport</keyword>
<dbReference type="Pfam" id="PF07817">
    <property type="entry name" value="GLE1"/>
    <property type="match status" value="1"/>
</dbReference>
<comment type="similarity">
    <text evidence="2">Belongs to the GLE1 family.</text>
</comment>
<keyword evidence="15" id="KW-1185">Reference proteome</keyword>
<feature type="transmembrane region" description="Helical" evidence="14">
    <location>
        <begin position="509"/>
        <end position="531"/>
    </location>
</feature>
<dbReference type="AlphaFoldDB" id="A0A8B7NPJ1"/>
<dbReference type="InterPro" id="IPR038506">
    <property type="entry name" value="GLE1-like_sf"/>
</dbReference>
<keyword evidence="6" id="KW-0811">Translocation</keyword>
<evidence type="ECO:0000313" key="15">
    <source>
        <dbReference type="Proteomes" id="UP000694843"/>
    </source>
</evidence>
<dbReference type="KEGG" id="hazt:108672447"/>
<evidence type="ECO:0000256" key="11">
    <source>
        <dbReference type="ARBA" id="ARBA00029983"/>
    </source>
</evidence>
<proteinExistence type="inferred from homology"/>
<dbReference type="GO" id="GO:0044614">
    <property type="term" value="C:nuclear pore cytoplasmic filaments"/>
    <property type="evidence" value="ECO:0007669"/>
    <property type="project" value="TreeGrafter"/>
</dbReference>
<dbReference type="GO" id="GO:0005737">
    <property type="term" value="C:cytoplasm"/>
    <property type="evidence" value="ECO:0007669"/>
    <property type="project" value="TreeGrafter"/>
</dbReference>
<keyword evidence="13" id="KW-0175">Coiled coil</keyword>
<dbReference type="GO" id="GO:0015031">
    <property type="term" value="P:protein transport"/>
    <property type="evidence" value="ECO:0007669"/>
    <property type="project" value="UniProtKB-KW"/>
</dbReference>
<evidence type="ECO:0000256" key="13">
    <source>
        <dbReference type="SAM" id="Coils"/>
    </source>
</evidence>
<name>A0A8B7NPJ1_HYAAZ</name>
<dbReference type="GO" id="GO:0016973">
    <property type="term" value="P:poly(A)+ mRNA export from nucleus"/>
    <property type="evidence" value="ECO:0007669"/>
    <property type="project" value="InterPro"/>
</dbReference>
<feature type="coiled-coil region" evidence="13">
    <location>
        <begin position="110"/>
        <end position="160"/>
    </location>
</feature>
<evidence type="ECO:0000256" key="3">
    <source>
        <dbReference type="ARBA" id="ARBA00022448"/>
    </source>
</evidence>
<dbReference type="InterPro" id="IPR012476">
    <property type="entry name" value="GLE1"/>
</dbReference>